<evidence type="ECO:0000256" key="3">
    <source>
        <dbReference type="SAM" id="MobiDB-lite"/>
    </source>
</evidence>
<reference evidence="5" key="1">
    <citation type="submission" date="2023-01" db="EMBL/GenBank/DDBJ databases">
        <title>The genome sequence of Kordiimonadaceae bacterium 6D33.</title>
        <authorList>
            <person name="Liu Y."/>
        </authorList>
    </citation>
    <scope>NUCLEOTIDE SEQUENCE</scope>
    <source>
        <strain evidence="5">6D33</strain>
    </source>
</reference>
<dbReference type="Gene3D" id="1.10.10.60">
    <property type="entry name" value="Homeodomain-like"/>
    <property type="match status" value="2"/>
</dbReference>
<dbReference type="PROSITE" id="PS01124">
    <property type="entry name" value="HTH_ARAC_FAMILY_2"/>
    <property type="match status" value="1"/>
</dbReference>
<dbReference type="InterPro" id="IPR009594">
    <property type="entry name" value="Tscrpt_reg_HTH_AraC_N"/>
</dbReference>
<name>A0AAF0BMB9_9PROT</name>
<dbReference type="Pfam" id="PF12833">
    <property type="entry name" value="HTH_18"/>
    <property type="match status" value="1"/>
</dbReference>
<proteinExistence type="predicted"/>
<dbReference type="AlphaFoldDB" id="A0AAF0BMB9"/>
<evidence type="ECO:0000259" key="4">
    <source>
        <dbReference type="PROSITE" id="PS01124"/>
    </source>
</evidence>
<accession>A0AAF0BMB9</accession>
<keyword evidence="1" id="KW-0805">Transcription regulation</keyword>
<feature type="domain" description="HTH araC/xylS-type" evidence="4">
    <location>
        <begin position="189"/>
        <end position="287"/>
    </location>
</feature>
<sequence length="307" mass="33453">MFAALREAAEAFTAPHQPEDGLIATPLADLVFMKCGVQTLPRHVLYKPALCVILSGAKEVTLSDRSLEYSEGKMLVVGIDLPARSGITKAPYLGMALELDAGIMREVIAGIDMQKAPPTEGGLGILVNQLSDPVADCLARLIRLFERPEAVPVLYPSLARELYYWLLTGPGAQEIRRLVLTTGHTQRIAKAIHALKSNYDQPIRIQDLAETACMSASSFHQHFKALTSMTPLQFQKQLRLLEARRLMTCEAANVTHAAFKVGYESTSQFSREYTRHFGISPKQDAMAVRGGTAQPSDPAGHAAGRAA</sequence>
<keyword evidence="6" id="KW-1185">Reference proteome</keyword>
<keyword evidence="2" id="KW-0804">Transcription</keyword>
<dbReference type="SUPFAM" id="SSF46689">
    <property type="entry name" value="Homeodomain-like"/>
    <property type="match status" value="2"/>
</dbReference>
<gene>
    <name evidence="5" type="ORF">PH603_01060</name>
</gene>
<dbReference type="GO" id="GO:0003700">
    <property type="term" value="F:DNA-binding transcription factor activity"/>
    <property type="evidence" value="ECO:0007669"/>
    <property type="project" value="InterPro"/>
</dbReference>
<dbReference type="SMART" id="SM00342">
    <property type="entry name" value="HTH_ARAC"/>
    <property type="match status" value="1"/>
</dbReference>
<protein>
    <submittedName>
        <fullName evidence="5">AraC family transcriptional regulator</fullName>
    </submittedName>
</protein>
<dbReference type="KEGG" id="gso:PH603_01060"/>
<dbReference type="EMBL" id="CP116805">
    <property type="protein sequence ID" value="WCL54345.1"/>
    <property type="molecule type" value="Genomic_DNA"/>
</dbReference>
<dbReference type="InterPro" id="IPR018060">
    <property type="entry name" value="HTH_AraC"/>
</dbReference>
<evidence type="ECO:0000313" key="5">
    <source>
        <dbReference type="EMBL" id="WCL54345.1"/>
    </source>
</evidence>
<dbReference type="PANTHER" id="PTHR43436:SF1">
    <property type="entry name" value="TRANSCRIPTIONAL REGULATORY PROTEIN"/>
    <property type="match status" value="1"/>
</dbReference>
<evidence type="ECO:0000256" key="1">
    <source>
        <dbReference type="ARBA" id="ARBA00023015"/>
    </source>
</evidence>
<evidence type="ECO:0000256" key="2">
    <source>
        <dbReference type="ARBA" id="ARBA00023163"/>
    </source>
</evidence>
<organism evidence="5 6">
    <name type="scientific">Gimibacter soli</name>
    <dbReference type="NCBI Taxonomy" id="3024400"/>
    <lineage>
        <taxon>Bacteria</taxon>
        <taxon>Pseudomonadati</taxon>
        <taxon>Pseudomonadota</taxon>
        <taxon>Alphaproteobacteria</taxon>
        <taxon>Kordiimonadales</taxon>
        <taxon>Temperatibacteraceae</taxon>
        <taxon>Gimibacter</taxon>
    </lineage>
</organism>
<dbReference type="Pfam" id="PF06719">
    <property type="entry name" value="AraC_N"/>
    <property type="match status" value="1"/>
</dbReference>
<dbReference type="RefSeq" id="WP_289504064.1">
    <property type="nucleotide sequence ID" value="NZ_CP116805.1"/>
</dbReference>
<dbReference type="Proteomes" id="UP001217500">
    <property type="component" value="Chromosome"/>
</dbReference>
<feature type="region of interest" description="Disordered" evidence="3">
    <location>
        <begin position="287"/>
        <end position="307"/>
    </location>
</feature>
<dbReference type="InterPro" id="IPR009057">
    <property type="entry name" value="Homeodomain-like_sf"/>
</dbReference>
<dbReference type="GO" id="GO:0043565">
    <property type="term" value="F:sequence-specific DNA binding"/>
    <property type="evidence" value="ECO:0007669"/>
    <property type="project" value="InterPro"/>
</dbReference>
<evidence type="ECO:0000313" key="6">
    <source>
        <dbReference type="Proteomes" id="UP001217500"/>
    </source>
</evidence>
<dbReference type="PANTHER" id="PTHR43436">
    <property type="entry name" value="ARAC-FAMILY TRANSCRIPTIONAL REGULATOR"/>
    <property type="match status" value="1"/>
</dbReference>